<dbReference type="EMBL" id="UGOD01000001">
    <property type="protein sequence ID" value="STX52821.1"/>
    <property type="molecule type" value="Genomic_DNA"/>
</dbReference>
<reference evidence="2 3" key="1">
    <citation type="submission" date="2018-06" db="EMBL/GenBank/DDBJ databases">
        <authorList>
            <consortium name="Pathogen Informatics"/>
            <person name="Doyle S."/>
        </authorList>
    </citation>
    <scope>NUCLEOTIDE SEQUENCE [LARGE SCALE GENOMIC DNA]</scope>
    <source>
        <strain evidence="2 3">NCTC13316</strain>
    </source>
</reference>
<dbReference type="PANTHER" id="PTHR33993">
    <property type="entry name" value="GLYOXALASE-RELATED"/>
    <property type="match status" value="1"/>
</dbReference>
<dbReference type="SUPFAM" id="SSF54593">
    <property type="entry name" value="Glyoxalase/Bleomycin resistance protein/Dihydroxybiphenyl dioxygenase"/>
    <property type="match status" value="1"/>
</dbReference>
<organism evidence="2 3">
    <name type="scientific">Legionella busanensis</name>
    <dbReference type="NCBI Taxonomy" id="190655"/>
    <lineage>
        <taxon>Bacteria</taxon>
        <taxon>Pseudomonadati</taxon>
        <taxon>Pseudomonadota</taxon>
        <taxon>Gammaproteobacteria</taxon>
        <taxon>Legionellales</taxon>
        <taxon>Legionellaceae</taxon>
        <taxon>Legionella</taxon>
    </lineage>
</organism>
<proteinExistence type="predicted"/>
<evidence type="ECO:0000259" key="1">
    <source>
        <dbReference type="PROSITE" id="PS51819"/>
    </source>
</evidence>
<keyword evidence="3" id="KW-1185">Reference proteome</keyword>
<gene>
    <name evidence="2" type="ORF">NCTC13316_02946</name>
</gene>
<dbReference type="InterPro" id="IPR004360">
    <property type="entry name" value="Glyas_Fos-R_dOase_dom"/>
</dbReference>
<protein>
    <submittedName>
        <fullName evidence="2">Glycoxylase</fullName>
    </submittedName>
</protein>
<dbReference type="PROSITE" id="PS51819">
    <property type="entry name" value="VOC"/>
    <property type="match status" value="1"/>
</dbReference>
<dbReference type="InterPro" id="IPR037523">
    <property type="entry name" value="VOC_core"/>
</dbReference>
<dbReference type="Gene3D" id="3.10.180.10">
    <property type="entry name" value="2,3-Dihydroxybiphenyl 1,2-Dioxygenase, domain 1"/>
    <property type="match status" value="1"/>
</dbReference>
<dbReference type="InterPro" id="IPR052164">
    <property type="entry name" value="Anthracycline_SecMetBiosynth"/>
</dbReference>
<dbReference type="OrthoDB" id="9793039at2"/>
<sequence length="133" mass="14911">MSISNSNPFCWHELITPHLDQAKDFYTKLLGWQFIEHTINNSIYTMIIINDKEFGGIKQMTLDSASDSRAQWLSYLSVNNLNSILDQAKKLGAIIKTPMTAIGNYGHFAVITDPTGATVALWEPQSKCAMETQ</sequence>
<evidence type="ECO:0000313" key="3">
    <source>
        <dbReference type="Proteomes" id="UP000254794"/>
    </source>
</evidence>
<dbReference type="Proteomes" id="UP000254794">
    <property type="component" value="Unassembled WGS sequence"/>
</dbReference>
<accession>A0A378JQ27</accession>
<dbReference type="InterPro" id="IPR029068">
    <property type="entry name" value="Glyas_Bleomycin-R_OHBP_Dase"/>
</dbReference>
<name>A0A378JQ27_9GAMM</name>
<dbReference type="AlphaFoldDB" id="A0A378JQ27"/>
<dbReference type="RefSeq" id="WP_160116221.1">
    <property type="nucleotide sequence ID" value="NZ_CAAAHP010000003.1"/>
</dbReference>
<dbReference type="Pfam" id="PF00903">
    <property type="entry name" value="Glyoxalase"/>
    <property type="match status" value="1"/>
</dbReference>
<dbReference type="CDD" id="cd07247">
    <property type="entry name" value="SgaA_N_like"/>
    <property type="match status" value="1"/>
</dbReference>
<feature type="domain" description="VOC" evidence="1">
    <location>
        <begin position="8"/>
        <end position="124"/>
    </location>
</feature>
<evidence type="ECO:0000313" key="2">
    <source>
        <dbReference type="EMBL" id="STX52821.1"/>
    </source>
</evidence>
<dbReference type="PANTHER" id="PTHR33993:SF14">
    <property type="entry name" value="GB|AAF24581.1"/>
    <property type="match status" value="1"/>
</dbReference>